<dbReference type="Proteomes" id="UP001066276">
    <property type="component" value="Chromosome 3_1"/>
</dbReference>
<evidence type="ECO:0000313" key="2">
    <source>
        <dbReference type="Proteomes" id="UP001066276"/>
    </source>
</evidence>
<organism evidence="1 2">
    <name type="scientific">Pleurodeles waltl</name>
    <name type="common">Iberian ribbed newt</name>
    <dbReference type="NCBI Taxonomy" id="8319"/>
    <lineage>
        <taxon>Eukaryota</taxon>
        <taxon>Metazoa</taxon>
        <taxon>Chordata</taxon>
        <taxon>Craniata</taxon>
        <taxon>Vertebrata</taxon>
        <taxon>Euteleostomi</taxon>
        <taxon>Amphibia</taxon>
        <taxon>Batrachia</taxon>
        <taxon>Caudata</taxon>
        <taxon>Salamandroidea</taxon>
        <taxon>Salamandridae</taxon>
        <taxon>Pleurodelinae</taxon>
        <taxon>Pleurodeles</taxon>
    </lineage>
</organism>
<gene>
    <name evidence="1" type="ORF">NDU88_000959</name>
</gene>
<name>A0AAV7U7Z0_PLEWA</name>
<comment type="caution">
    <text evidence="1">The sequence shown here is derived from an EMBL/GenBank/DDBJ whole genome shotgun (WGS) entry which is preliminary data.</text>
</comment>
<reference evidence="1" key="1">
    <citation type="journal article" date="2022" name="bioRxiv">
        <title>Sequencing and chromosome-scale assembly of the giantPleurodeles waltlgenome.</title>
        <authorList>
            <person name="Brown T."/>
            <person name="Elewa A."/>
            <person name="Iarovenko S."/>
            <person name="Subramanian E."/>
            <person name="Araus A.J."/>
            <person name="Petzold A."/>
            <person name="Susuki M."/>
            <person name="Suzuki K.-i.T."/>
            <person name="Hayashi T."/>
            <person name="Toyoda A."/>
            <person name="Oliveira C."/>
            <person name="Osipova E."/>
            <person name="Leigh N.D."/>
            <person name="Simon A."/>
            <person name="Yun M.H."/>
        </authorList>
    </citation>
    <scope>NUCLEOTIDE SEQUENCE</scope>
    <source>
        <strain evidence="1">20211129_DDA</strain>
        <tissue evidence="1">Liver</tissue>
    </source>
</reference>
<proteinExistence type="predicted"/>
<protein>
    <submittedName>
        <fullName evidence="1">Uncharacterized protein</fullName>
    </submittedName>
</protein>
<accession>A0AAV7U7Z0</accession>
<sequence length="128" mass="13845">MTGVSGGYLAGRYHALDVRRAVIMPWMSSGPLSCPGCPAGRYHALDVQRAVIMPWTSDGPLSCPGCPAGRYHALDVRRAVIMPWMSPGRYHALEVLVLPAPSTVPTSGGFRQVVVVFAYRCSMDVRPC</sequence>
<keyword evidence="2" id="KW-1185">Reference proteome</keyword>
<evidence type="ECO:0000313" key="1">
    <source>
        <dbReference type="EMBL" id="KAJ1184149.1"/>
    </source>
</evidence>
<dbReference type="AlphaFoldDB" id="A0AAV7U7Z0"/>
<dbReference type="EMBL" id="JANPWB010000005">
    <property type="protein sequence ID" value="KAJ1184149.1"/>
    <property type="molecule type" value="Genomic_DNA"/>
</dbReference>